<protein>
    <submittedName>
        <fullName evidence="1">Uncharacterized protein</fullName>
    </submittedName>
</protein>
<sequence>MLYRSGGYEFRMNIQVPLVNSKKYEKLEYKIGYRIKSVSLYFHIDSVIAYMTKLSF</sequence>
<name>A0A917BYT4_9BACL</name>
<comment type="caution">
    <text evidence="1">The sequence shown here is derived from an EMBL/GenBank/DDBJ whole genome shotgun (WGS) entry which is preliminary data.</text>
</comment>
<dbReference type="AlphaFoldDB" id="A0A917BYT4"/>
<organism evidence="1 2">
    <name type="scientific">Paenibacillus albidus</name>
    <dbReference type="NCBI Taxonomy" id="2041023"/>
    <lineage>
        <taxon>Bacteria</taxon>
        <taxon>Bacillati</taxon>
        <taxon>Bacillota</taxon>
        <taxon>Bacilli</taxon>
        <taxon>Bacillales</taxon>
        <taxon>Paenibacillaceae</taxon>
        <taxon>Paenibacillus</taxon>
    </lineage>
</organism>
<evidence type="ECO:0000313" key="1">
    <source>
        <dbReference type="EMBL" id="GGF63977.1"/>
    </source>
</evidence>
<dbReference type="EMBL" id="BMKR01000002">
    <property type="protein sequence ID" value="GGF63977.1"/>
    <property type="molecule type" value="Genomic_DNA"/>
</dbReference>
<reference evidence="1" key="1">
    <citation type="journal article" date="2014" name="Int. J. Syst. Evol. Microbiol.">
        <title>Complete genome sequence of Corynebacterium casei LMG S-19264T (=DSM 44701T), isolated from a smear-ripened cheese.</title>
        <authorList>
            <consortium name="US DOE Joint Genome Institute (JGI-PGF)"/>
            <person name="Walter F."/>
            <person name="Albersmeier A."/>
            <person name="Kalinowski J."/>
            <person name="Ruckert C."/>
        </authorList>
    </citation>
    <scope>NUCLEOTIDE SEQUENCE</scope>
    <source>
        <strain evidence="1">CGMCC 1.16134</strain>
    </source>
</reference>
<evidence type="ECO:0000313" key="2">
    <source>
        <dbReference type="Proteomes" id="UP000637643"/>
    </source>
</evidence>
<dbReference type="Proteomes" id="UP000637643">
    <property type="component" value="Unassembled WGS sequence"/>
</dbReference>
<gene>
    <name evidence="1" type="ORF">GCM10010912_06300</name>
</gene>
<keyword evidence="2" id="KW-1185">Reference proteome</keyword>
<proteinExistence type="predicted"/>
<reference evidence="1" key="2">
    <citation type="submission" date="2020-09" db="EMBL/GenBank/DDBJ databases">
        <authorList>
            <person name="Sun Q."/>
            <person name="Zhou Y."/>
        </authorList>
    </citation>
    <scope>NUCLEOTIDE SEQUENCE</scope>
    <source>
        <strain evidence="1">CGMCC 1.16134</strain>
    </source>
</reference>
<accession>A0A917BYT4</accession>